<evidence type="ECO:0000256" key="1">
    <source>
        <dbReference type="ARBA" id="ARBA00010007"/>
    </source>
</evidence>
<dbReference type="GO" id="GO:0006559">
    <property type="term" value="P:L-phenylalanine catabolic process"/>
    <property type="evidence" value="ECO:0007669"/>
    <property type="project" value="TreeGrafter"/>
</dbReference>
<dbReference type="Gene3D" id="1.20.1050.10">
    <property type="match status" value="1"/>
</dbReference>
<dbReference type="InterPro" id="IPR036282">
    <property type="entry name" value="Glutathione-S-Trfase_C_sf"/>
</dbReference>
<dbReference type="InterPro" id="IPR036249">
    <property type="entry name" value="Thioredoxin-like_sf"/>
</dbReference>
<keyword evidence="5" id="KW-1185">Reference proteome</keyword>
<evidence type="ECO:0000259" key="2">
    <source>
        <dbReference type="PROSITE" id="PS50404"/>
    </source>
</evidence>
<comment type="caution">
    <text evidence="4">The sequence shown here is derived from an EMBL/GenBank/DDBJ whole genome shotgun (WGS) entry which is preliminary data.</text>
</comment>
<sequence length="251" mass="27553">MSSSAATPIPHLHLHTYFRSSCSARVRTALHLKGLSSPENLTYTFIPLLTSAQLSPTYTSLNPSASVPTLTVTPSANSNSDEKIIIRQSVAILEFLEEYFTGDGIMRLLPPPSDPVGRARVRELVNIISCDTQPVTNLRILKKVKTLSDEGGGGSDQAMKDWAKDFMGKGLEAYDRVAEAYAGRYSVEDEVTLADVCLVPAVEGALRYGVDVEGLGSGTVWRVFGELRGLDAFRRGGWRWQEDTPEEFRVE</sequence>
<reference evidence="4" key="1">
    <citation type="submission" date="2021-02" db="EMBL/GenBank/DDBJ databases">
        <title>Genome sequence Cadophora malorum strain M34.</title>
        <authorList>
            <person name="Stefanovic E."/>
            <person name="Vu D."/>
            <person name="Scully C."/>
            <person name="Dijksterhuis J."/>
            <person name="Roader J."/>
            <person name="Houbraken J."/>
        </authorList>
    </citation>
    <scope>NUCLEOTIDE SEQUENCE</scope>
    <source>
        <strain evidence="4">M34</strain>
    </source>
</reference>
<comment type="similarity">
    <text evidence="1">Belongs to the GST superfamily. Zeta family.</text>
</comment>
<proteinExistence type="inferred from homology"/>
<dbReference type="InterPro" id="IPR004045">
    <property type="entry name" value="Glutathione_S-Trfase_N"/>
</dbReference>
<accession>A0A8H7T6K5</accession>
<evidence type="ECO:0000313" key="4">
    <source>
        <dbReference type="EMBL" id="KAG4416074.1"/>
    </source>
</evidence>
<dbReference type="PANTHER" id="PTHR42673">
    <property type="entry name" value="MALEYLACETOACETATE ISOMERASE"/>
    <property type="match status" value="1"/>
</dbReference>
<dbReference type="InterPro" id="IPR005955">
    <property type="entry name" value="GST_Zeta"/>
</dbReference>
<dbReference type="GO" id="GO:0016034">
    <property type="term" value="F:maleylacetoacetate isomerase activity"/>
    <property type="evidence" value="ECO:0007669"/>
    <property type="project" value="TreeGrafter"/>
</dbReference>
<dbReference type="NCBIfam" id="TIGR01262">
    <property type="entry name" value="maiA"/>
    <property type="match status" value="1"/>
</dbReference>
<evidence type="ECO:0000259" key="3">
    <source>
        <dbReference type="PROSITE" id="PS50405"/>
    </source>
</evidence>
<feature type="domain" description="GST C-terminal" evidence="3">
    <location>
        <begin position="114"/>
        <end position="246"/>
    </location>
</feature>
<dbReference type="AlphaFoldDB" id="A0A8H7T6K5"/>
<gene>
    <name evidence="4" type="ORF">IFR04_010777</name>
</gene>
<protein>
    <recommendedName>
        <fullName evidence="6">Maleylacetoacetate isomerase</fullName>
    </recommendedName>
</protein>
<dbReference type="OrthoDB" id="202840at2759"/>
<dbReference type="GO" id="GO:0006749">
    <property type="term" value="P:glutathione metabolic process"/>
    <property type="evidence" value="ECO:0007669"/>
    <property type="project" value="TreeGrafter"/>
</dbReference>
<dbReference type="SUPFAM" id="SSF52833">
    <property type="entry name" value="Thioredoxin-like"/>
    <property type="match status" value="1"/>
</dbReference>
<dbReference type="GO" id="GO:0004364">
    <property type="term" value="F:glutathione transferase activity"/>
    <property type="evidence" value="ECO:0007669"/>
    <property type="project" value="TreeGrafter"/>
</dbReference>
<dbReference type="PROSITE" id="PS50404">
    <property type="entry name" value="GST_NTER"/>
    <property type="match status" value="1"/>
</dbReference>
<dbReference type="Proteomes" id="UP000664132">
    <property type="component" value="Unassembled WGS sequence"/>
</dbReference>
<dbReference type="PANTHER" id="PTHR42673:SF4">
    <property type="entry name" value="MALEYLACETOACETATE ISOMERASE"/>
    <property type="match status" value="1"/>
</dbReference>
<dbReference type="Pfam" id="PF13409">
    <property type="entry name" value="GST_N_2"/>
    <property type="match status" value="1"/>
</dbReference>
<dbReference type="PROSITE" id="PS50405">
    <property type="entry name" value="GST_CTER"/>
    <property type="match status" value="1"/>
</dbReference>
<name>A0A8H7T6K5_9HELO</name>
<dbReference type="GO" id="GO:0005739">
    <property type="term" value="C:mitochondrion"/>
    <property type="evidence" value="ECO:0007669"/>
    <property type="project" value="TreeGrafter"/>
</dbReference>
<organism evidence="4 5">
    <name type="scientific">Cadophora malorum</name>
    <dbReference type="NCBI Taxonomy" id="108018"/>
    <lineage>
        <taxon>Eukaryota</taxon>
        <taxon>Fungi</taxon>
        <taxon>Dikarya</taxon>
        <taxon>Ascomycota</taxon>
        <taxon>Pezizomycotina</taxon>
        <taxon>Leotiomycetes</taxon>
        <taxon>Helotiales</taxon>
        <taxon>Ploettnerulaceae</taxon>
        <taxon>Cadophora</taxon>
    </lineage>
</organism>
<feature type="domain" description="GST N-terminal" evidence="2">
    <location>
        <begin position="10"/>
        <end position="104"/>
    </location>
</feature>
<evidence type="ECO:0000313" key="5">
    <source>
        <dbReference type="Proteomes" id="UP000664132"/>
    </source>
</evidence>
<evidence type="ECO:0008006" key="6">
    <source>
        <dbReference type="Google" id="ProtNLM"/>
    </source>
</evidence>
<dbReference type="SUPFAM" id="SSF47616">
    <property type="entry name" value="GST C-terminal domain-like"/>
    <property type="match status" value="1"/>
</dbReference>
<dbReference type="Gene3D" id="3.40.30.10">
    <property type="entry name" value="Glutaredoxin"/>
    <property type="match status" value="1"/>
</dbReference>
<dbReference type="InterPro" id="IPR010987">
    <property type="entry name" value="Glutathione-S-Trfase_C-like"/>
</dbReference>
<dbReference type="EMBL" id="JAFJYH010000198">
    <property type="protein sequence ID" value="KAG4416074.1"/>
    <property type="molecule type" value="Genomic_DNA"/>
</dbReference>